<gene>
    <name evidence="2" type="ORF">KXJ69_03805</name>
</gene>
<evidence type="ECO:0000313" key="2">
    <source>
        <dbReference type="EMBL" id="MBW2937215.1"/>
    </source>
</evidence>
<dbReference type="Proteomes" id="UP001138686">
    <property type="component" value="Unassembled WGS sequence"/>
</dbReference>
<accession>A0A9X1FMT6</accession>
<dbReference type="PROSITE" id="PS50005">
    <property type="entry name" value="TPR"/>
    <property type="match status" value="1"/>
</dbReference>
<keyword evidence="1" id="KW-0802">TPR repeat</keyword>
<dbReference type="InterPro" id="IPR019734">
    <property type="entry name" value="TPR_rpt"/>
</dbReference>
<dbReference type="AlphaFoldDB" id="A0A9X1FMT6"/>
<organism evidence="2 3">
    <name type="scientific">Halomarinibacterium sedimenti</name>
    <dbReference type="NCBI Taxonomy" id="2857106"/>
    <lineage>
        <taxon>Bacteria</taxon>
        <taxon>Pseudomonadati</taxon>
        <taxon>Bacteroidota</taxon>
        <taxon>Flavobacteriia</taxon>
        <taxon>Flavobacteriales</taxon>
        <taxon>Flavobacteriaceae</taxon>
        <taxon>Halomarinibacterium</taxon>
    </lineage>
</organism>
<dbReference type="PANTHER" id="PTHR12558:SF13">
    <property type="entry name" value="CELL DIVISION CYCLE PROTEIN 27 HOMOLOG"/>
    <property type="match status" value="1"/>
</dbReference>
<evidence type="ECO:0000313" key="3">
    <source>
        <dbReference type="Proteomes" id="UP001138686"/>
    </source>
</evidence>
<evidence type="ECO:0000256" key="1">
    <source>
        <dbReference type="PROSITE-ProRule" id="PRU00339"/>
    </source>
</evidence>
<sequence length="456" mass="52184">MIEKLKIALFLFGIFFSEATLFSQELEEAPTDDLGNVSDAFQESFFEALKQKGIENYELALEALQKAEKAAKKDPIQEAVVHFEMAKNLTKLKRFDEAEDNFKSVLLTTGERIDVMEALYELYYQQRNYTAAIPLVEKLAKKDDDYKEDLANLFHRTKQYDKALKLLDELDEDWGESVYRDSLRKQIYQITGNSEGAITNLESKIEKNSKNEQDYLNLIYLYSQEGNTQKAFEIAEELLKNNPNSKKAHLALYKFYLEEGNTTDAIKSMKIVFKASEIDTAEKYKVLSDFLNFVSEHPQFETELESLIPLLSDSNSGNFYEQLGNYFIQKKNKEVALQFFEKGAALDTDNYSLIKNTILLQIDTGKFTEAANLSENSLMVFPAQALLYLLNGVANNHLNNADNAIESLEMGVDFLLDDPKMEKDFYVQLSKAYTQKGDTKKANFYAKKASEINLSN</sequence>
<reference evidence="2" key="1">
    <citation type="submission" date="2021-07" db="EMBL/GenBank/DDBJ databases">
        <title>Aureisphaera sp. CAU 1614 isolated from sea sediment.</title>
        <authorList>
            <person name="Kim W."/>
        </authorList>
    </citation>
    <scope>NUCLEOTIDE SEQUENCE</scope>
    <source>
        <strain evidence="2">CAU 1614</strain>
    </source>
</reference>
<dbReference type="PANTHER" id="PTHR12558">
    <property type="entry name" value="CELL DIVISION CYCLE 16,23,27"/>
    <property type="match status" value="1"/>
</dbReference>
<proteinExistence type="predicted"/>
<protein>
    <submittedName>
        <fullName evidence="2">Tetratricopeptide repeat protein</fullName>
    </submittedName>
</protein>
<feature type="repeat" description="TPR" evidence="1">
    <location>
        <begin position="317"/>
        <end position="350"/>
    </location>
</feature>
<dbReference type="EMBL" id="JAHWDP010000001">
    <property type="protein sequence ID" value="MBW2937215.1"/>
    <property type="molecule type" value="Genomic_DNA"/>
</dbReference>
<comment type="caution">
    <text evidence="2">The sequence shown here is derived from an EMBL/GenBank/DDBJ whole genome shotgun (WGS) entry which is preliminary data.</text>
</comment>
<dbReference type="Pfam" id="PF13181">
    <property type="entry name" value="TPR_8"/>
    <property type="match status" value="2"/>
</dbReference>
<keyword evidence="3" id="KW-1185">Reference proteome</keyword>
<name>A0A9X1FMT6_9FLAO</name>
<dbReference type="RefSeq" id="WP_219051444.1">
    <property type="nucleotide sequence ID" value="NZ_JAHWDP010000001.1"/>
</dbReference>
<dbReference type="SMART" id="SM00028">
    <property type="entry name" value="TPR"/>
    <property type="match status" value="5"/>
</dbReference>
<dbReference type="Pfam" id="PF13432">
    <property type="entry name" value="TPR_16"/>
    <property type="match status" value="1"/>
</dbReference>